<dbReference type="PANTHER" id="PTHR32060:SF30">
    <property type="entry name" value="CARBOXY-TERMINAL PROCESSING PROTEASE CTPA"/>
    <property type="match status" value="1"/>
</dbReference>
<dbReference type="Pfam" id="PF03572">
    <property type="entry name" value="Peptidase_S41"/>
    <property type="match status" value="1"/>
</dbReference>
<dbReference type="InterPro" id="IPR001478">
    <property type="entry name" value="PDZ"/>
</dbReference>
<dbReference type="NCBIfam" id="TIGR00225">
    <property type="entry name" value="prc"/>
    <property type="match status" value="1"/>
</dbReference>
<dbReference type="InterPro" id="IPR004447">
    <property type="entry name" value="Peptidase_S41A"/>
</dbReference>
<reference evidence="8" key="1">
    <citation type="journal article" date="2019" name="Int. J. Syst. Evol. Microbiol.">
        <title>The Global Catalogue of Microorganisms (GCM) 10K type strain sequencing project: providing services to taxonomists for standard genome sequencing and annotation.</title>
        <authorList>
            <consortium name="The Broad Institute Genomics Platform"/>
            <consortium name="The Broad Institute Genome Sequencing Center for Infectious Disease"/>
            <person name="Wu L."/>
            <person name="Ma J."/>
        </authorList>
    </citation>
    <scope>NUCLEOTIDE SEQUENCE [LARGE SCALE GENOMIC DNA]</scope>
    <source>
        <strain evidence="8">JCM 18657</strain>
    </source>
</reference>
<comment type="caution">
    <text evidence="7">The sequence shown here is derived from an EMBL/GenBank/DDBJ whole genome shotgun (WGS) entry which is preliminary data.</text>
</comment>
<gene>
    <name evidence="7" type="ORF">ACFQWB_11480</name>
</gene>
<dbReference type="SMART" id="SM00228">
    <property type="entry name" value="PDZ"/>
    <property type="match status" value="1"/>
</dbReference>
<proteinExistence type="inferred from homology"/>
<dbReference type="SUPFAM" id="SSF50156">
    <property type="entry name" value="PDZ domain-like"/>
    <property type="match status" value="1"/>
</dbReference>
<evidence type="ECO:0000256" key="5">
    <source>
        <dbReference type="SAM" id="SignalP"/>
    </source>
</evidence>
<dbReference type="RefSeq" id="WP_138790094.1">
    <property type="nucleotide sequence ID" value="NZ_JBHTGQ010000024.1"/>
</dbReference>
<keyword evidence="2" id="KW-0645">Protease</keyword>
<feature type="signal peptide" evidence="5">
    <location>
        <begin position="1"/>
        <end position="28"/>
    </location>
</feature>
<dbReference type="InterPro" id="IPR012854">
    <property type="entry name" value="Cu_amine_oxidase-like_N"/>
</dbReference>
<dbReference type="InterPro" id="IPR029045">
    <property type="entry name" value="ClpP/crotonase-like_dom_sf"/>
</dbReference>
<evidence type="ECO:0000259" key="6">
    <source>
        <dbReference type="PROSITE" id="PS50106"/>
    </source>
</evidence>
<dbReference type="Pfam" id="PF07833">
    <property type="entry name" value="Cu_amine_oxidN1"/>
    <property type="match status" value="1"/>
</dbReference>
<dbReference type="PROSITE" id="PS50106">
    <property type="entry name" value="PDZ"/>
    <property type="match status" value="1"/>
</dbReference>
<evidence type="ECO:0000313" key="8">
    <source>
        <dbReference type="Proteomes" id="UP001596528"/>
    </source>
</evidence>
<keyword evidence="4" id="KW-0720">Serine protease</keyword>
<evidence type="ECO:0000256" key="2">
    <source>
        <dbReference type="ARBA" id="ARBA00022670"/>
    </source>
</evidence>
<protein>
    <submittedName>
        <fullName evidence="7">S41 family peptidase</fullName>
    </submittedName>
</protein>
<dbReference type="InterPro" id="IPR036582">
    <property type="entry name" value="Mao_N_sf"/>
</dbReference>
<evidence type="ECO:0000256" key="3">
    <source>
        <dbReference type="ARBA" id="ARBA00022801"/>
    </source>
</evidence>
<dbReference type="InterPro" id="IPR055210">
    <property type="entry name" value="CtpA/B_N"/>
</dbReference>
<dbReference type="SMART" id="SM00245">
    <property type="entry name" value="TSPc"/>
    <property type="match status" value="1"/>
</dbReference>
<keyword evidence="5" id="KW-0732">Signal</keyword>
<sequence length="481" mass="50697">MSSTSRKRGRAWWRTGLLSLVLLTSVPAAVSAESAESKKLDEIIQMLHNLHLSAPGKEQLLQAGIRGMIDSLHDPYTSYMSETEFKKFMDSISRQWVGMGVVLSSQAGSPVTISEVLPGSPAEAAGLQPGDVLKAINGTAVTVDNLNQLTSGWTKGDNVKVQIERDGRTMERTIAVDELELPLVDSSRLTEDTGYIRILSFGEKTDDQVGQALADLKKSGKLSSLVIDLRDNPGGLLEAAGQVAGRFMESGVLAYIRDKDGVESPIRIENGSKFEGKVTLLVNGGTASASEVLAGALQDHGIAQIAGSKTYGKGVIQQVFALPSNGGYLKVTVQEYLTPGKHPVQGVGIKPDLTTEGEGAQTAQALRAAGVGSPSLTAGAGVCRIQTVDCGGGASASIVRDGRVYVPLRTVAALLGSEVRWNGDTRRIELTGPVRASFVSGGEGLLLVDGVNYVDLESFAVNVPGRKLTKGADGIWTWAAE</sequence>
<dbReference type="SUPFAM" id="SSF55383">
    <property type="entry name" value="Copper amine oxidase, domain N"/>
    <property type="match status" value="1"/>
</dbReference>
<accession>A0ABW2V6Y3</accession>
<feature type="domain" description="PDZ" evidence="6">
    <location>
        <begin position="82"/>
        <end position="148"/>
    </location>
</feature>
<dbReference type="Gene3D" id="2.30.42.10">
    <property type="match status" value="1"/>
</dbReference>
<dbReference type="SUPFAM" id="SSF52096">
    <property type="entry name" value="ClpP/crotonase"/>
    <property type="match status" value="1"/>
</dbReference>
<dbReference type="InterPro" id="IPR005151">
    <property type="entry name" value="Tail-specific_protease"/>
</dbReference>
<comment type="similarity">
    <text evidence="1">Belongs to the peptidase S41A family.</text>
</comment>
<dbReference type="Gene3D" id="3.90.226.10">
    <property type="entry name" value="2-enoyl-CoA Hydratase, Chain A, domain 1"/>
    <property type="match status" value="1"/>
</dbReference>
<dbReference type="PANTHER" id="PTHR32060">
    <property type="entry name" value="TAIL-SPECIFIC PROTEASE"/>
    <property type="match status" value="1"/>
</dbReference>
<evidence type="ECO:0000313" key="7">
    <source>
        <dbReference type="EMBL" id="MFC7750545.1"/>
    </source>
</evidence>
<keyword evidence="8" id="KW-1185">Reference proteome</keyword>
<feature type="chain" id="PRO_5046518485" evidence="5">
    <location>
        <begin position="29"/>
        <end position="481"/>
    </location>
</feature>
<dbReference type="Gene3D" id="3.30.750.44">
    <property type="match status" value="1"/>
</dbReference>
<name>A0ABW2V6Y3_9BACL</name>
<dbReference type="Pfam" id="PF13180">
    <property type="entry name" value="PDZ_2"/>
    <property type="match status" value="1"/>
</dbReference>
<dbReference type="Proteomes" id="UP001596528">
    <property type="component" value="Unassembled WGS sequence"/>
</dbReference>
<keyword evidence="3" id="KW-0378">Hydrolase</keyword>
<dbReference type="Pfam" id="PF22694">
    <property type="entry name" value="CtpB_N-like"/>
    <property type="match status" value="1"/>
</dbReference>
<organism evidence="7 8">
    <name type="scientific">Paenibacillus thermoaerophilus</name>
    <dbReference type="NCBI Taxonomy" id="1215385"/>
    <lineage>
        <taxon>Bacteria</taxon>
        <taxon>Bacillati</taxon>
        <taxon>Bacillota</taxon>
        <taxon>Bacilli</taxon>
        <taxon>Bacillales</taxon>
        <taxon>Paenibacillaceae</taxon>
        <taxon>Paenibacillus</taxon>
    </lineage>
</organism>
<dbReference type="InterPro" id="IPR036034">
    <property type="entry name" value="PDZ_sf"/>
</dbReference>
<dbReference type="CDD" id="cd07560">
    <property type="entry name" value="Peptidase_S41_CPP"/>
    <property type="match status" value="1"/>
</dbReference>
<dbReference type="EMBL" id="JBHTGQ010000024">
    <property type="protein sequence ID" value="MFC7750545.1"/>
    <property type="molecule type" value="Genomic_DNA"/>
</dbReference>
<evidence type="ECO:0000256" key="1">
    <source>
        <dbReference type="ARBA" id="ARBA00009179"/>
    </source>
</evidence>
<evidence type="ECO:0000256" key="4">
    <source>
        <dbReference type="ARBA" id="ARBA00022825"/>
    </source>
</evidence>